<sequence>MKLSKKSHVIDAVFILCLMFLFVLSALAVITIGANIYKKNVSAMSDNYSRRIACAYVTEKVRQADDQGRIYVEDIFDQHALVLQDEIDGALYNTYIYSYDGYLMELYARADLKDIYPQSGQKILEITSFNVDYVSDSLLSVDLILKDGEDESMFIARKSEGI</sequence>
<name>A0A1D9P312_9FIRM</name>
<organism evidence="2 3">
    <name type="scientific">Butyrivibrio hungatei</name>
    <dbReference type="NCBI Taxonomy" id="185008"/>
    <lineage>
        <taxon>Bacteria</taxon>
        <taxon>Bacillati</taxon>
        <taxon>Bacillota</taxon>
        <taxon>Clostridia</taxon>
        <taxon>Lachnospirales</taxon>
        <taxon>Lachnospiraceae</taxon>
        <taxon>Butyrivibrio</taxon>
    </lineage>
</organism>
<accession>A0A1D9P312</accession>
<dbReference type="Proteomes" id="UP000179284">
    <property type="component" value="Chromosome I"/>
</dbReference>
<feature type="transmembrane region" description="Helical" evidence="1">
    <location>
        <begin position="12"/>
        <end position="37"/>
    </location>
</feature>
<protein>
    <recommendedName>
        <fullName evidence="4">DUF4860 domain-containing protein</fullName>
    </recommendedName>
</protein>
<dbReference type="OrthoDB" id="1863061at2"/>
<dbReference type="AlphaFoldDB" id="A0A1D9P312"/>
<keyword evidence="3" id="KW-1185">Reference proteome</keyword>
<dbReference type="EMBL" id="CP017831">
    <property type="protein sequence ID" value="AOZ96891.1"/>
    <property type="molecule type" value="Genomic_DNA"/>
</dbReference>
<evidence type="ECO:0000256" key="1">
    <source>
        <dbReference type="SAM" id="Phobius"/>
    </source>
</evidence>
<dbReference type="Pfam" id="PF16152">
    <property type="entry name" value="DUF4860"/>
    <property type="match status" value="1"/>
</dbReference>
<evidence type="ECO:0008006" key="4">
    <source>
        <dbReference type="Google" id="ProtNLM"/>
    </source>
</evidence>
<dbReference type="InterPro" id="IPR032340">
    <property type="entry name" value="DUF4860"/>
</dbReference>
<gene>
    <name evidence="2" type="ORF">bhn_I1858</name>
</gene>
<evidence type="ECO:0000313" key="3">
    <source>
        <dbReference type="Proteomes" id="UP000179284"/>
    </source>
</evidence>
<keyword evidence="1" id="KW-0812">Transmembrane</keyword>
<reference evidence="3" key="1">
    <citation type="submission" date="2016-10" db="EMBL/GenBank/DDBJ databases">
        <title>The complete genome sequence of the rumen bacterium Butyrivibrio hungatei MB2003.</title>
        <authorList>
            <person name="Palevich N."/>
            <person name="Kelly W.J."/>
            <person name="Leahy S.C."/>
            <person name="Altermann E."/>
            <person name="Rakonjac J."/>
            <person name="Attwood G.T."/>
        </authorList>
    </citation>
    <scope>NUCLEOTIDE SEQUENCE [LARGE SCALE GENOMIC DNA]</scope>
    <source>
        <strain evidence="3">MB2003</strain>
    </source>
</reference>
<keyword evidence="1" id="KW-0472">Membrane</keyword>
<evidence type="ECO:0000313" key="2">
    <source>
        <dbReference type="EMBL" id="AOZ96891.1"/>
    </source>
</evidence>
<dbReference type="RefSeq" id="WP_071176548.1">
    <property type="nucleotide sequence ID" value="NZ_CP017831.1"/>
</dbReference>
<keyword evidence="1" id="KW-1133">Transmembrane helix</keyword>
<dbReference type="KEGG" id="bhu:bhn_I1858"/>
<proteinExistence type="predicted"/>